<proteinExistence type="predicted"/>
<comment type="caution">
    <text evidence="8">The sequence shown here is derived from an EMBL/GenBank/DDBJ whole genome shotgun (WGS) entry which is preliminary data.</text>
</comment>
<dbReference type="GO" id="GO:0022857">
    <property type="term" value="F:transmembrane transporter activity"/>
    <property type="evidence" value="ECO:0007669"/>
    <property type="project" value="InterPro"/>
</dbReference>
<keyword evidence="2" id="KW-0813">Transport</keyword>
<feature type="transmembrane region" description="Helical" evidence="7">
    <location>
        <begin position="205"/>
        <end position="225"/>
    </location>
</feature>
<dbReference type="GO" id="GO:0016020">
    <property type="term" value="C:membrane"/>
    <property type="evidence" value="ECO:0007669"/>
    <property type="project" value="UniProtKB-SubCell"/>
</dbReference>
<dbReference type="InterPro" id="IPR002293">
    <property type="entry name" value="AA/rel_permease1"/>
</dbReference>
<feature type="transmembrane region" description="Helical" evidence="7">
    <location>
        <begin position="249"/>
        <end position="269"/>
    </location>
</feature>
<comment type="subcellular location">
    <subcellularLocation>
        <location evidence="1">Membrane</location>
        <topology evidence="1">Multi-pass membrane protein</topology>
    </subcellularLocation>
</comment>
<evidence type="ECO:0008006" key="10">
    <source>
        <dbReference type="Google" id="ProtNLM"/>
    </source>
</evidence>
<dbReference type="Proteomes" id="UP000664203">
    <property type="component" value="Unassembled WGS sequence"/>
</dbReference>
<gene>
    <name evidence="8" type="ORF">ALECFALPRED_005222</name>
</gene>
<feature type="transmembrane region" description="Helical" evidence="7">
    <location>
        <begin position="342"/>
        <end position="367"/>
    </location>
</feature>
<feature type="transmembrane region" description="Helical" evidence="7">
    <location>
        <begin position="131"/>
        <end position="154"/>
    </location>
</feature>
<evidence type="ECO:0000256" key="5">
    <source>
        <dbReference type="ARBA" id="ARBA00023136"/>
    </source>
</evidence>
<evidence type="ECO:0000256" key="3">
    <source>
        <dbReference type="ARBA" id="ARBA00022692"/>
    </source>
</evidence>
<evidence type="ECO:0000313" key="8">
    <source>
        <dbReference type="EMBL" id="CAF9932136.1"/>
    </source>
</evidence>
<feature type="compositionally biased region" description="Basic and acidic residues" evidence="6">
    <location>
        <begin position="11"/>
        <end position="23"/>
    </location>
</feature>
<feature type="transmembrane region" description="Helical" evidence="7">
    <location>
        <begin position="50"/>
        <end position="74"/>
    </location>
</feature>
<dbReference type="PIRSF" id="PIRSF006060">
    <property type="entry name" value="AA_transporter"/>
    <property type="match status" value="1"/>
</dbReference>
<evidence type="ECO:0000256" key="1">
    <source>
        <dbReference type="ARBA" id="ARBA00004141"/>
    </source>
</evidence>
<evidence type="ECO:0000256" key="6">
    <source>
        <dbReference type="SAM" id="MobiDB-lite"/>
    </source>
</evidence>
<keyword evidence="3 7" id="KW-0812">Transmembrane</keyword>
<keyword evidence="5 7" id="KW-0472">Membrane</keyword>
<reference evidence="8" key="1">
    <citation type="submission" date="2021-03" db="EMBL/GenBank/DDBJ databases">
        <authorList>
            <person name="Tagirdzhanova G."/>
        </authorList>
    </citation>
    <scope>NUCLEOTIDE SEQUENCE</scope>
</reference>
<dbReference type="AlphaFoldDB" id="A0A8H3G2Y0"/>
<feature type="transmembrane region" description="Helical" evidence="7">
    <location>
        <begin position="473"/>
        <end position="495"/>
    </location>
</feature>
<feature type="transmembrane region" description="Helical" evidence="7">
    <location>
        <begin position="507"/>
        <end position="526"/>
    </location>
</feature>
<evidence type="ECO:0000313" key="9">
    <source>
        <dbReference type="Proteomes" id="UP000664203"/>
    </source>
</evidence>
<name>A0A8H3G2Y0_9LECA</name>
<feature type="transmembrane region" description="Helical" evidence="7">
    <location>
        <begin position="174"/>
        <end position="193"/>
    </location>
</feature>
<dbReference type="OrthoDB" id="3257095at2759"/>
<dbReference type="Pfam" id="PF13520">
    <property type="entry name" value="AA_permease_2"/>
    <property type="match status" value="1"/>
</dbReference>
<organism evidence="8 9">
    <name type="scientific">Alectoria fallacina</name>
    <dbReference type="NCBI Taxonomy" id="1903189"/>
    <lineage>
        <taxon>Eukaryota</taxon>
        <taxon>Fungi</taxon>
        <taxon>Dikarya</taxon>
        <taxon>Ascomycota</taxon>
        <taxon>Pezizomycotina</taxon>
        <taxon>Lecanoromycetes</taxon>
        <taxon>OSLEUM clade</taxon>
        <taxon>Lecanoromycetidae</taxon>
        <taxon>Lecanorales</taxon>
        <taxon>Lecanorineae</taxon>
        <taxon>Parmeliaceae</taxon>
        <taxon>Alectoria</taxon>
    </lineage>
</organism>
<accession>A0A8H3G2Y0</accession>
<feature type="region of interest" description="Disordered" evidence="6">
    <location>
        <begin position="1"/>
        <end position="24"/>
    </location>
</feature>
<dbReference type="PANTHER" id="PTHR45649">
    <property type="entry name" value="AMINO-ACID PERMEASE BAT1"/>
    <property type="match status" value="1"/>
</dbReference>
<feature type="transmembrane region" description="Helical" evidence="7">
    <location>
        <begin position="281"/>
        <end position="307"/>
    </location>
</feature>
<dbReference type="EMBL" id="CAJPDR010000321">
    <property type="protein sequence ID" value="CAF9932136.1"/>
    <property type="molecule type" value="Genomic_DNA"/>
</dbReference>
<evidence type="ECO:0000256" key="7">
    <source>
        <dbReference type="SAM" id="Phobius"/>
    </source>
</evidence>
<dbReference type="Gene3D" id="1.20.1740.10">
    <property type="entry name" value="Amino acid/polyamine transporter I"/>
    <property type="match status" value="1"/>
</dbReference>
<feature type="transmembrane region" description="Helical" evidence="7">
    <location>
        <begin position="86"/>
        <end position="110"/>
    </location>
</feature>
<sequence>MKLTKGPHPTNQDRMEKGPHHPDILPVANGERDAQLLARLGKKSVLERRFGFLSILGFTCTILITWEGSLILFTTGLTNGGSAGLVYGYLLVWIGTIAVFTTMAELASMAPTAGGQYHWVWMLASPWCRRFLSYIMGWLVICGWQAILAGGGYFGGTVIVALIQLNHDNYVPELWHGTLIFWAIVLVAVFINTVTSSVLPKIESFILVFHVIGFFAVLIPVVHLAPNRASTHDVFTQFSNGGAWPSQGLSFFIGLVGNVFAMLGCDSAVHMAEETKNAEVVVPWSMLTTTVLNGALGFAIVIAVIFVTTDITAVLASPTGVLGYPFMQIFYDATGSKAGASVLITIIIIMNAAGTIAFLATASRLVWAFARDRGLPGWRSVSKIQPKTTIPFLAILITSFIACLIGLINIGSSTAFNDVISLGVSSLYASYIITESLLLWRRCTGAIVKATDVANEIGEANQLVWGPFHLPGVFGIIVNAWAVIFGLIIFFFSFWPVATPVTAAHMNFSVLMTGSVVLFAVLYYLLWARKTYEGPIVEVTPFSTVA</sequence>
<feature type="transmembrane region" description="Helical" evidence="7">
    <location>
        <begin position="420"/>
        <end position="440"/>
    </location>
</feature>
<feature type="transmembrane region" description="Helical" evidence="7">
    <location>
        <begin position="388"/>
        <end position="408"/>
    </location>
</feature>
<evidence type="ECO:0000256" key="4">
    <source>
        <dbReference type="ARBA" id="ARBA00022989"/>
    </source>
</evidence>
<evidence type="ECO:0000256" key="2">
    <source>
        <dbReference type="ARBA" id="ARBA00022448"/>
    </source>
</evidence>
<keyword evidence="9" id="KW-1185">Reference proteome</keyword>
<keyword evidence="4 7" id="KW-1133">Transmembrane helix</keyword>
<dbReference type="PANTHER" id="PTHR45649:SF1">
    <property type="entry name" value="TRANSPORTER, PUTATIVE (EUROFUNG)-RELATED"/>
    <property type="match status" value="1"/>
</dbReference>
<protein>
    <recommendedName>
        <fullName evidence="10">Amino acid transporter</fullName>
    </recommendedName>
</protein>